<reference evidence="3 4" key="1">
    <citation type="submission" date="2020-04" db="EMBL/GenBank/DDBJ databases">
        <title>Staphylococcus species from domestic dog.</title>
        <authorList>
            <person name="Paterson G.K."/>
        </authorList>
    </citation>
    <scope>NUCLEOTIDE SEQUENCE [LARGE SCALE GENOMIC DNA]</scope>
    <source>
        <strain evidence="3 4">H16/1A</strain>
    </source>
</reference>
<keyword evidence="1" id="KW-1133">Transmembrane helix</keyword>
<protein>
    <submittedName>
        <fullName evidence="3">DUF1648 domain-containing protein</fullName>
    </submittedName>
</protein>
<dbReference type="Proteomes" id="UP000751852">
    <property type="component" value="Unassembled WGS sequence"/>
</dbReference>
<feature type="transmembrane region" description="Helical" evidence="1">
    <location>
        <begin position="91"/>
        <end position="109"/>
    </location>
</feature>
<dbReference type="RefSeq" id="WP_198617246.1">
    <property type="nucleotide sequence ID" value="NZ_JABANU010000004.1"/>
</dbReference>
<feature type="domain" description="DUF1648" evidence="2">
    <location>
        <begin position="11"/>
        <end position="56"/>
    </location>
</feature>
<gene>
    <name evidence="3" type="ORF">HHH54_02440</name>
</gene>
<feature type="transmembrane region" description="Helical" evidence="1">
    <location>
        <begin position="47"/>
        <end position="70"/>
    </location>
</feature>
<dbReference type="EMBL" id="JABANU010000004">
    <property type="protein sequence ID" value="MBI5974457.1"/>
    <property type="molecule type" value="Genomic_DNA"/>
</dbReference>
<name>A0ABS0T6Z5_9STAP</name>
<sequence length="148" mass="17159">MRHLHKIVPVLWMIAIVWLAIIFPRLPELVGTHFSFSGHADEMGSKSQLWIVPIVFLILWVVITLLATFAPKLEKNLNQARTEGTEARIRGTLTLFTVVQIGIWILYSAHLYLLSHNQDRIPGWLMLALFIIIVIAFIYKVRQSLRYR</sequence>
<organism evidence="3 4">
    <name type="scientific">Staphylococcus canis</name>
    <dbReference type="NCBI Taxonomy" id="2724942"/>
    <lineage>
        <taxon>Bacteria</taxon>
        <taxon>Bacillati</taxon>
        <taxon>Bacillota</taxon>
        <taxon>Bacilli</taxon>
        <taxon>Bacillales</taxon>
        <taxon>Staphylococcaceae</taxon>
        <taxon>Staphylococcus</taxon>
    </lineage>
</organism>
<keyword evidence="1" id="KW-0812">Transmembrane</keyword>
<evidence type="ECO:0000259" key="2">
    <source>
        <dbReference type="Pfam" id="PF07853"/>
    </source>
</evidence>
<dbReference type="InterPro" id="IPR012867">
    <property type="entry name" value="DUF1648"/>
</dbReference>
<keyword evidence="1" id="KW-0472">Membrane</keyword>
<evidence type="ECO:0000313" key="4">
    <source>
        <dbReference type="Proteomes" id="UP000751852"/>
    </source>
</evidence>
<dbReference type="Pfam" id="PF07853">
    <property type="entry name" value="DUF1648"/>
    <property type="match status" value="1"/>
</dbReference>
<evidence type="ECO:0000256" key="1">
    <source>
        <dbReference type="SAM" id="Phobius"/>
    </source>
</evidence>
<evidence type="ECO:0000313" key="3">
    <source>
        <dbReference type="EMBL" id="MBI5974457.1"/>
    </source>
</evidence>
<keyword evidence="4" id="KW-1185">Reference proteome</keyword>
<feature type="transmembrane region" description="Helical" evidence="1">
    <location>
        <begin position="7"/>
        <end position="27"/>
    </location>
</feature>
<feature type="transmembrane region" description="Helical" evidence="1">
    <location>
        <begin position="121"/>
        <end position="139"/>
    </location>
</feature>
<accession>A0ABS0T6Z5</accession>
<proteinExistence type="predicted"/>
<comment type="caution">
    <text evidence="3">The sequence shown here is derived from an EMBL/GenBank/DDBJ whole genome shotgun (WGS) entry which is preliminary data.</text>
</comment>